<evidence type="ECO:0000256" key="1">
    <source>
        <dbReference type="ARBA" id="ARBA00001966"/>
    </source>
</evidence>
<dbReference type="GO" id="GO:0051539">
    <property type="term" value="F:4 iron, 4 sulfur cluster binding"/>
    <property type="evidence" value="ECO:0007669"/>
    <property type="project" value="UniProtKB-KW"/>
</dbReference>
<keyword evidence="14" id="KW-1185">Reference proteome</keyword>
<proteinExistence type="inferred from homology"/>
<dbReference type="EC" id="1.97.1.-" evidence="12"/>
<dbReference type="PANTHER" id="PTHR30352:SF2">
    <property type="entry name" value="ANAEROBIC RIBONUCLEOSIDE-TRIPHOSPHATE REDUCTASE-ACTIVATING PROTEIN"/>
    <property type="match status" value="1"/>
</dbReference>
<dbReference type="GO" id="GO:0043365">
    <property type="term" value="F:[formate-C-acetyltransferase]-activating enzyme activity"/>
    <property type="evidence" value="ECO:0007669"/>
    <property type="project" value="InterPro"/>
</dbReference>
<evidence type="ECO:0000256" key="11">
    <source>
        <dbReference type="ARBA" id="ARBA00047365"/>
    </source>
</evidence>
<accession>A0A926ID31</accession>
<dbReference type="SFLD" id="SFLDS00029">
    <property type="entry name" value="Radical_SAM"/>
    <property type="match status" value="1"/>
</dbReference>
<comment type="similarity">
    <text evidence="3 12">Belongs to the organic radical-activating enzymes family.</text>
</comment>
<dbReference type="NCBIfam" id="TIGR02491">
    <property type="entry name" value="NrdG"/>
    <property type="match status" value="1"/>
</dbReference>
<evidence type="ECO:0000256" key="4">
    <source>
        <dbReference type="ARBA" id="ARBA00014281"/>
    </source>
</evidence>
<gene>
    <name evidence="13" type="primary">nrdG</name>
    <name evidence="13" type="ORF">H8718_01860</name>
</gene>
<evidence type="ECO:0000256" key="10">
    <source>
        <dbReference type="ARBA" id="ARBA00023014"/>
    </source>
</evidence>
<comment type="function">
    <text evidence="2 12">Activation of anaerobic ribonucleoside-triphosphate reductase under anaerobic conditions by generation of an organic free radical, using S-adenosylmethionine and reduced flavodoxin as cosubstrates to produce 5'-deoxy-adenosine.</text>
</comment>
<evidence type="ECO:0000256" key="8">
    <source>
        <dbReference type="ARBA" id="ARBA00023002"/>
    </source>
</evidence>
<evidence type="ECO:0000256" key="7">
    <source>
        <dbReference type="ARBA" id="ARBA00022723"/>
    </source>
</evidence>
<comment type="cofactor">
    <cofactor evidence="1">
        <name>[4Fe-4S] cluster</name>
        <dbReference type="ChEBI" id="CHEBI:49883"/>
    </cofactor>
</comment>
<comment type="caution">
    <text evidence="13">The sequence shown here is derived from an EMBL/GenBank/DDBJ whole genome shotgun (WGS) entry which is preliminary data.</text>
</comment>
<dbReference type="Proteomes" id="UP000655830">
    <property type="component" value="Unassembled WGS sequence"/>
</dbReference>
<evidence type="ECO:0000256" key="9">
    <source>
        <dbReference type="ARBA" id="ARBA00023004"/>
    </source>
</evidence>
<dbReference type="InterPro" id="IPR007197">
    <property type="entry name" value="rSAM"/>
</dbReference>
<dbReference type="SFLD" id="SFLDF00299">
    <property type="entry name" value="anaerobic_ribonucleoside-triph"/>
    <property type="match status" value="1"/>
</dbReference>
<evidence type="ECO:0000313" key="13">
    <source>
        <dbReference type="EMBL" id="MBC8578288.1"/>
    </source>
</evidence>
<evidence type="ECO:0000256" key="5">
    <source>
        <dbReference type="ARBA" id="ARBA00022485"/>
    </source>
</evidence>
<dbReference type="PANTHER" id="PTHR30352">
    <property type="entry name" value="PYRUVATE FORMATE-LYASE-ACTIVATING ENZYME"/>
    <property type="match status" value="1"/>
</dbReference>
<name>A0A926ID31_9FIRM</name>
<dbReference type="PIRSF" id="PIRSF000368">
    <property type="entry name" value="NrdG"/>
    <property type="match status" value="1"/>
</dbReference>
<dbReference type="GO" id="GO:0004748">
    <property type="term" value="F:ribonucleoside-diphosphate reductase activity, thioredoxin disulfide as acceptor"/>
    <property type="evidence" value="ECO:0007669"/>
    <property type="project" value="TreeGrafter"/>
</dbReference>
<evidence type="ECO:0000256" key="3">
    <source>
        <dbReference type="ARBA" id="ARBA00009777"/>
    </source>
</evidence>
<keyword evidence="8 12" id="KW-0560">Oxidoreductase</keyword>
<dbReference type="SFLD" id="SFLDG01063">
    <property type="entry name" value="activating_enzymes__group_1"/>
    <property type="match status" value="1"/>
</dbReference>
<evidence type="ECO:0000256" key="6">
    <source>
        <dbReference type="ARBA" id="ARBA00022691"/>
    </source>
</evidence>
<dbReference type="InterPro" id="IPR058240">
    <property type="entry name" value="rSAM_sf"/>
</dbReference>
<dbReference type="PROSITE" id="PS01087">
    <property type="entry name" value="RADICAL_ACTIVATING"/>
    <property type="match status" value="1"/>
</dbReference>
<evidence type="ECO:0000313" key="14">
    <source>
        <dbReference type="Proteomes" id="UP000655830"/>
    </source>
</evidence>
<dbReference type="GO" id="GO:0046872">
    <property type="term" value="F:metal ion binding"/>
    <property type="evidence" value="ECO:0007669"/>
    <property type="project" value="UniProtKB-KW"/>
</dbReference>
<dbReference type="InterPro" id="IPR001989">
    <property type="entry name" value="Radical_activat_CS"/>
</dbReference>
<dbReference type="SFLD" id="SFLDG01066">
    <property type="entry name" value="organic_radical-activating_enz"/>
    <property type="match status" value="1"/>
</dbReference>
<dbReference type="InterPro" id="IPR013785">
    <property type="entry name" value="Aldolase_TIM"/>
</dbReference>
<dbReference type="RefSeq" id="WP_177669381.1">
    <property type="nucleotide sequence ID" value="NZ_JACRSY010000002.1"/>
</dbReference>
<evidence type="ECO:0000256" key="12">
    <source>
        <dbReference type="PIRNR" id="PIRNR000368"/>
    </source>
</evidence>
<dbReference type="Pfam" id="PF13353">
    <property type="entry name" value="Fer4_12"/>
    <property type="match status" value="1"/>
</dbReference>
<dbReference type="InterPro" id="IPR012837">
    <property type="entry name" value="NrdG"/>
</dbReference>
<keyword evidence="7" id="KW-0479">Metal-binding</keyword>
<keyword evidence="9" id="KW-0408">Iron</keyword>
<dbReference type="Gene3D" id="3.20.20.70">
    <property type="entry name" value="Aldolase class I"/>
    <property type="match status" value="1"/>
</dbReference>
<keyword evidence="10" id="KW-0411">Iron-sulfur</keyword>
<keyword evidence="5" id="KW-0004">4Fe-4S</keyword>
<keyword evidence="6" id="KW-0949">S-adenosyl-L-methionine</keyword>
<dbReference type="InterPro" id="IPR034457">
    <property type="entry name" value="Organic_radical-activating"/>
</dbReference>
<sequence length="163" mass="18139">MSTLKVAGFLEHSTVNGEGFRSVLFLSGCLHHCPGCHNPEMQSFEYGDDVPINVILAKIKKNLPLIDGITLSGGDPFEQATSLILLLKEVKALGLSIWAYTGYTYEQLLQEPKFKPMLELTDVLVDGPFIKALKTDTKKYVGSSNQRIFKLLNGQIEKELFFS</sequence>
<dbReference type="SUPFAM" id="SSF102114">
    <property type="entry name" value="Radical SAM enzymes"/>
    <property type="match status" value="1"/>
</dbReference>
<dbReference type="EMBL" id="JACRSY010000002">
    <property type="protein sequence ID" value="MBC8578288.1"/>
    <property type="molecule type" value="Genomic_DNA"/>
</dbReference>
<dbReference type="AlphaFoldDB" id="A0A926ID31"/>
<evidence type="ECO:0000256" key="2">
    <source>
        <dbReference type="ARBA" id="ARBA00003852"/>
    </source>
</evidence>
<organism evidence="13 14">
    <name type="scientific">Zhenhengia yiwuensis</name>
    <dbReference type="NCBI Taxonomy" id="2763666"/>
    <lineage>
        <taxon>Bacteria</taxon>
        <taxon>Bacillati</taxon>
        <taxon>Bacillota</taxon>
        <taxon>Clostridia</taxon>
        <taxon>Lachnospirales</taxon>
        <taxon>Lachnospiraceae</taxon>
        <taxon>Zhenhengia</taxon>
    </lineage>
</organism>
<reference evidence="13" key="1">
    <citation type="submission" date="2020-08" db="EMBL/GenBank/DDBJ databases">
        <title>Genome public.</title>
        <authorList>
            <person name="Liu C."/>
            <person name="Sun Q."/>
        </authorList>
    </citation>
    <scope>NUCLEOTIDE SEQUENCE</scope>
    <source>
        <strain evidence="13">NSJ-12</strain>
    </source>
</reference>
<comment type="catalytic activity">
    <reaction evidence="11">
        <text>glycyl-[protein] + reduced [flavodoxin] + S-adenosyl-L-methionine = glycin-2-yl radical-[protein] + semiquinone [flavodoxin] + 5'-deoxyadenosine + L-methionine + H(+)</text>
        <dbReference type="Rhea" id="RHEA:61976"/>
        <dbReference type="Rhea" id="RHEA-COMP:10622"/>
        <dbReference type="Rhea" id="RHEA-COMP:14480"/>
        <dbReference type="Rhea" id="RHEA-COMP:15993"/>
        <dbReference type="Rhea" id="RHEA-COMP:15994"/>
        <dbReference type="ChEBI" id="CHEBI:15378"/>
        <dbReference type="ChEBI" id="CHEBI:17319"/>
        <dbReference type="ChEBI" id="CHEBI:29947"/>
        <dbReference type="ChEBI" id="CHEBI:32722"/>
        <dbReference type="ChEBI" id="CHEBI:57618"/>
        <dbReference type="ChEBI" id="CHEBI:57844"/>
        <dbReference type="ChEBI" id="CHEBI:59789"/>
        <dbReference type="ChEBI" id="CHEBI:140311"/>
    </reaction>
</comment>
<protein>
    <recommendedName>
        <fullName evidence="4 12">Anaerobic ribonucleoside-triphosphate reductase-activating protein</fullName>
        <ecNumber evidence="12">1.97.1.-</ecNumber>
    </recommendedName>
</protein>